<proteinExistence type="predicted"/>
<reference evidence="1" key="1">
    <citation type="journal article" date="2014" name="Front. Microbiol.">
        <title>High frequency of phylogenetically diverse reductive dehalogenase-homologous genes in deep subseafloor sedimentary metagenomes.</title>
        <authorList>
            <person name="Kawai M."/>
            <person name="Futagami T."/>
            <person name="Toyoda A."/>
            <person name="Takaki Y."/>
            <person name="Nishi S."/>
            <person name="Hori S."/>
            <person name="Arai W."/>
            <person name="Tsubouchi T."/>
            <person name="Morono Y."/>
            <person name="Uchiyama I."/>
            <person name="Ito T."/>
            <person name="Fujiyama A."/>
            <person name="Inagaki F."/>
            <person name="Takami H."/>
        </authorList>
    </citation>
    <scope>NUCLEOTIDE SEQUENCE</scope>
    <source>
        <strain evidence="1">Expedition CK06-06</strain>
    </source>
</reference>
<evidence type="ECO:0000313" key="1">
    <source>
        <dbReference type="EMBL" id="GAH24532.1"/>
    </source>
</evidence>
<gene>
    <name evidence="1" type="ORF">S03H2_09542</name>
</gene>
<organism evidence="1">
    <name type="scientific">marine sediment metagenome</name>
    <dbReference type="NCBI Taxonomy" id="412755"/>
    <lineage>
        <taxon>unclassified sequences</taxon>
        <taxon>metagenomes</taxon>
        <taxon>ecological metagenomes</taxon>
    </lineage>
</organism>
<protein>
    <submittedName>
        <fullName evidence="1">Uncharacterized protein</fullName>
    </submittedName>
</protein>
<comment type="caution">
    <text evidence="1">The sequence shown here is derived from an EMBL/GenBank/DDBJ whole genome shotgun (WGS) entry which is preliminary data.</text>
</comment>
<accession>X1DWC6</accession>
<dbReference type="EMBL" id="BARU01004882">
    <property type="protein sequence ID" value="GAH24532.1"/>
    <property type="molecule type" value="Genomic_DNA"/>
</dbReference>
<dbReference type="AlphaFoldDB" id="X1DWC6"/>
<sequence length="114" mass="13391">MSESILNALIHLFAIVATLNVDGVSQRGKKIVETYLRRYLDGELLLEYLKVFDNYLDFYYRELRGSEDIDLPENISIISFQTTNVCRQIKKELLRDERIIVFMDNNKNIVSQID</sequence>
<name>X1DWC6_9ZZZZ</name>